<keyword evidence="2 5" id="KW-0012">Acyltransferase</keyword>
<evidence type="ECO:0000256" key="2">
    <source>
        <dbReference type="ARBA" id="ARBA00023315"/>
    </source>
</evidence>
<dbReference type="EMBL" id="JBCGDC010000057">
    <property type="protein sequence ID" value="MFB6395373.1"/>
    <property type="molecule type" value="Genomic_DNA"/>
</dbReference>
<comment type="caution">
    <text evidence="5">The sequence shown here is derived from an EMBL/GenBank/DDBJ whole genome shotgun (WGS) entry which is preliminary data.</text>
</comment>
<feature type="region of interest" description="Disordered" evidence="3">
    <location>
        <begin position="184"/>
        <end position="214"/>
    </location>
</feature>
<dbReference type="Gene3D" id="3.40.630.30">
    <property type="match status" value="1"/>
</dbReference>
<evidence type="ECO:0000256" key="3">
    <source>
        <dbReference type="SAM" id="MobiDB-lite"/>
    </source>
</evidence>
<dbReference type="InterPro" id="IPR016181">
    <property type="entry name" value="Acyl_CoA_acyltransferase"/>
</dbReference>
<gene>
    <name evidence="5" type="ORF">AAFH96_19990</name>
</gene>
<dbReference type="RefSeq" id="WP_375735199.1">
    <property type="nucleotide sequence ID" value="NZ_JBCGDC010000057.1"/>
</dbReference>
<keyword evidence="1 5" id="KW-0808">Transferase</keyword>
<accession>A0ABV5CX75</accession>
<organism evidence="5 6">
    <name type="scientific">Polymorphospora lycopeni</name>
    <dbReference type="NCBI Taxonomy" id="3140240"/>
    <lineage>
        <taxon>Bacteria</taxon>
        <taxon>Bacillati</taxon>
        <taxon>Actinomycetota</taxon>
        <taxon>Actinomycetes</taxon>
        <taxon>Micromonosporales</taxon>
        <taxon>Micromonosporaceae</taxon>
        <taxon>Polymorphospora</taxon>
    </lineage>
</organism>
<evidence type="ECO:0000256" key="1">
    <source>
        <dbReference type="ARBA" id="ARBA00022679"/>
    </source>
</evidence>
<evidence type="ECO:0000313" key="5">
    <source>
        <dbReference type="EMBL" id="MFB6395373.1"/>
    </source>
</evidence>
<dbReference type="CDD" id="cd04301">
    <property type="entry name" value="NAT_SF"/>
    <property type="match status" value="1"/>
</dbReference>
<dbReference type="PROSITE" id="PS51186">
    <property type="entry name" value="GNAT"/>
    <property type="match status" value="1"/>
</dbReference>
<dbReference type="Pfam" id="PF00583">
    <property type="entry name" value="Acetyltransf_1"/>
    <property type="match status" value="1"/>
</dbReference>
<sequence length="214" mass="22941">MALGYVRPARPQDAGEIARIQLATWRVAYRRLLPRHVLDRLDEAFLARQWSAAVESPPSPRHRVLVAIEQAEQSVLVGFAASGPADEQALAPEEPALPPHTAAVTDLLVEPRWGRRGHGSRLLAATVDLWREDGFATAVAWAFDGDDATRKFLTSTGWEPDGAARALDVDDMLVPQFRLHVRVPDEPVPAPPAETGPAGAPPAEAGPAQAGPAA</sequence>
<keyword evidence="6" id="KW-1185">Reference proteome</keyword>
<dbReference type="SUPFAM" id="SSF55729">
    <property type="entry name" value="Acyl-CoA N-acyltransferases (Nat)"/>
    <property type="match status" value="1"/>
</dbReference>
<dbReference type="Proteomes" id="UP001582793">
    <property type="component" value="Unassembled WGS sequence"/>
</dbReference>
<reference evidence="5 6" key="1">
    <citation type="submission" date="2024-04" db="EMBL/GenBank/DDBJ databases">
        <title>Polymorphospora sp. isolated from Baiyangdian Lake in Xiong'an New Area.</title>
        <authorList>
            <person name="Zhang X."/>
            <person name="Liu J."/>
        </authorList>
    </citation>
    <scope>NUCLEOTIDE SEQUENCE [LARGE SCALE GENOMIC DNA]</scope>
    <source>
        <strain evidence="5 6">2-325</strain>
    </source>
</reference>
<dbReference type="PANTHER" id="PTHR43877">
    <property type="entry name" value="AMINOALKYLPHOSPHONATE N-ACETYLTRANSFERASE-RELATED-RELATED"/>
    <property type="match status" value="1"/>
</dbReference>
<evidence type="ECO:0000259" key="4">
    <source>
        <dbReference type="PROSITE" id="PS51186"/>
    </source>
</evidence>
<dbReference type="GO" id="GO:0016746">
    <property type="term" value="F:acyltransferase activity"/>
    <property type="evidence" value="ECO:0007669"/>
    <property type="project" value="UniProtKB-KW"/>
</dbReference>
<feature type="compositionally biased region" description="Low complexity" evidence="3">
    <location>
        <begin position="195"/>
        <end position="214"/>
    </location>
</feature>
<dbReference type="InterPro" id="IPR000182">
    <property type="entry name" value="GNAT_dom"/>
</dbReference>
<dbReference type="EC" id="2.3.1.-" evidence="5"/>
<name>A0ABV5CX75_9ACTN</name>
<evidence type="ECO:0000313" key="6">
    <source>
        <dbReference type="Proteomes" id="UP001582793"/>
    </source>
</evidence>
<protein>
    <submittedName>
        <fullName evidence="5">GNAT family N-acetyltransferase</fullName>
        <ecNumber evidence="5">2.3.1.-</ecNumber>
    </submittedName>
</protein>
<proteinExistence type="predicted"/>
<dbReference type="InterPro" id="IPR050832">
    <property type="entry name" value="Bact_Acetyltransf"/>
</dbReference>
<feature type="domain" description="N-acetyltransferase" evidence="4">
    <location>
        <begin position="4"/>
        <end position="180"/>
    </location>
</feature>